<keyword evidence="1" id="KW-0812">Transmembrane</keyword>
<feature type="transmembrane region" description="Helical" evidence="1">
    <location>
        <begin position="34"/>
        <end position="52"/>
    </location>
</feature>
<name>A0A9W7IY24_HIBTR</name>
<evidence type="ECO:0000256" key="1">
    <source>
        <dbReference type="SAM" id="Phobius"/>
    </source>
</evidence>
<keyword evidence="1" id="KW-1133">Transmembrane helix</keyword>
<sequence>MAEPPPPPPPPSNIDIWAIRSECNRIIGADSRHFYALIFLFLSPISSTLTYYQIFPIKTLTPSLLYTLTISVLSLFAVGSVTYSVFHGFHRRPIKLSSAIKAAFSSFFPLLSTWLVTQLIISGIGLILGELDIFFCYRRG</sequence>
<protein>
    <submittedName>
        <fullName evidence="2">Uncharacterized protein</fullName>
    </submittedName>
</protein>
<feature type="transmembrane region" description="Helical" evidence="1">
    <location>
        <begin position="64"/>
        <end position="86"/>
    </location>
</feature>
<evidence type="ECO:0000313" key="2">
    <source>
        <dbReference type="EMBL" id="GMJ04653.1"/>
    </source>
</evidence>
<dbReference type="Proteomes" id="UP001165190">
    <property type="component" value="Unassembled WGS sequence"/>
</dbReference>
<evidence type="ECO:0000313" key="3">
    <source>
        <dbReference type="Proteomes" id="UP001165190"/>
    </source>
</evidence>
<dbReference type="AlphaFoldDB" id="A0A9W7IY24"/>
<dbReference type="OrthoDB" id="1934322at2759"/>
<feature type="transmembrane region" description="Helical" evidence="1">
    <location>
        <begin position="107"/>
        <end position="128"/>
    </location>
</feature>
<dbReference type="EMBL" id="BSYR01000040">
    <property type="protein sequence ID" value="GMJ04653.1"/>
    <property type="molecule type" value="Genomic_DNA"/>
</dbReference>
<keyword evidence="1" id="KW-0472">Membrane</keyword>
<gene>
    <name evidence="2" type="ORF">HRI_004134500</name>
</gene>
<proteinExistence type="predicted"/>
<keyword evidence="3" id="KW-1185">Reference proteome</keyword>
<organism evidence="2 3">
    <name type="scientific">Hibiscus trionum</name>
    <name type="common">Flower of an hour</name>
    <dbReference type="NCBI Taxonomy" id="183268"/>
    <lineage>
        <taxon>Eukaryota</taxon>
        <taxon>Viridiplantae</taxon>
        <taxon>Streptophyta</taxon>
        <taxon>Embryophyta</taxon>
        <taxon>Tracheophyta</taxon>
        <taxon>Spermatophyta</taxon>
        <taxon>Magnoliopsida</taxon>
        <taxon>eudicotyledons</taxon>
        <taxon>Gunneridae</taxon>
        <taxon>Pentapetalae</taxon>
        <taxon>rosids</taxon>
        <taxon>malvids</taxon>
        <taxon>Malvales</taxon>
        <taxon>Malvaceae</taxon>
        <taxon>Malvoideae</taxon>
        <taxon>Hibiscus</taxon>
    </lineage>
</organism>
<reference evidence="2" key="1">
    <citation type="submission" date="2023-05" db="EMBL/GenBank/DDBJ databases">
        <title>Genome and transcriptome analyses reveal genes involved in the formation of fine ridges on petal epidermal cells in Hibiscus trionum.</title>
        <authorList>
            <person name="Koshimizu S."/>
            <person name="Masuda S."/>
            <person name="Ishii T."/>
            <person name="Shirasu K."/>
            <person name="Hoshino A."/>
            <person name="Arita M."/>
        </authorList>
    </citation>
    <scope>NUCLEOTIDE SEQUENCE</scope>
    <source>
        <strain evidence="2">Hamamatsu line</strain>
    </source>
</reference>
<comment type="caution">
    <text evidence="2">The sequence shown here is derived from an EMBL/GenBank/DDBJ whole genome shotgun (WGS) entry which is preliminary data.</text>
</comment>
<accession>A0A9W7IY24</accession>